<dbReference type="SUPFAM" id="SSF103473">
    <property type="entry name" value="MFS general substrate transporter"/>
    <property type="match status" value="1"/>
</dbReference>
<dbReference type="AlphaFoldDB" id="X1FCC8"/>
<sequence>TLGVGSVLAGKVSRGKVELGLVPIGALGITICSWMLTVAYHYPALLHCTVIVLGISSGLFIIPLNSFFQEKSPDSKRGRYLAVNNFLSYSA</sequence>
<feature type="non-terminal residue" evidence="8">
    <location>
        <position position="91"/>
    </location>
</feature>
<feature type="non-terminal residue" evidence="8">
    <location>
        <position position="1"/>
    </location>
</feature>
<organism evidence="8">
    <name type="scientific">marine sediment metagenome</name>
    <dbReference type="NCBI Taxonomy" id="412755"/>
    <lineage>
        <taxon>unclassified sequences</taxon>
        <taxon>metagenomes</taxon>
        <taxon>ecological metagenomes</taxon>
    </lineage>
</organism>
<keyword evidence="3" id="KW-1003">Cell membrane</keyword>
<evidence type="ECO:0000256" key="6">
    <source>
        <dbReference type="ARBA" id="ARBA00023136"/>
    </source>
</evidence>
<dbReference type="InterPro" id="IPR036259">
    <property type="entry name" value="MFS_trans_sf"/>
</dbReference>
<reference evidence="8" key="1">
    <citation type="journal article" date="2014" name="Front. Microbiol.">
        <title>High frequency of phylogenetically diverse reductive dehalogenase-homologous genes in deep subseafloor sedimentary metagenomes.</title>
        <authorList>
            <person name="Kawai M."/>
            <person name="Futagami T."/>
            <person name="Toyoda A."/>
            <person name="Takaki Y."/>
            <person name="Nishi S."/>
            <person name="Hori S."/>
            <person name="Arai W."/>
            <person name="Tsubouchi T."/>
            <person name="Morono Y."/>
            <person name="Uchiyama I."/>
            <person name="Ito T."/>
            <person name="Fujiyama A."/>
            <person name="Inagaki F."/>
            <person name="Takami H."/>
        </authorList>
    </citation>
    <scope>NUCLEOTIDE SEQUENCE</scope>
    <source>
        <strain evidence="8">Expedition CK06-06</strain>
    </source>
</reference>
<dbReference type="Pfam" id="PF07690">
    <property type="entry name" value="MFS_1"/>
    <property type="match status" value="1"/>
</dbReference>
<dbReference type="GO" id="GO:0022857">
    <property type="term" value="F:transmembrane transporter activity"/>
    <property type="evidence" value="ECO:0007669"/>
    <property type="project" value="InterPro"/>
</dbReference>
<protein>
    <recommendedName>
        <fullName evidence="9">Major facilitator superfamily (MFS) profile domain-containing protein</fullName>
    </recommendedName>
</protein>
<evidence type="ECO:0000313" key="8">
    <source>
        <dbReference type="EMBL" id="GAH30215.1"/>
    </source>
</evidence>
<proteinExistence type="predicted"/>
<keyword evidence="2" id="KW-0813">Transport</keyword>
<evidence type="ECO:0000256" key="3">
    <source>
        <dbReference type="ARBA" id="ARBA00022475"/>
    </source>
</evidence>
<dbReference type="GO" id="GO:0005886">
    <property type="term" value="C:plasma membrane"/>
    <property type="evidence" value="ECO:0007669"/>
    <property type="project" value="UniProtKB-SubCell"/>
</dbReference>
<evidence type="ECO:0000256" key="1">
    <source>
        <dbReference type="ARBA" id="ARBA00004651"/>
    </source>
</evidence>
<dbReference type="Gene3D" id="1.20.1250.20">
    <property type="entry name" value="MFS general substrate transporter like domains"/>
    <property type="match status" value="1"/>
</dbReference>
<comment type="caution">
    <text evidence="8">The sequence shown here is derived from an EMBL/GenBank/DDBJ whole genome shotgun (WGS) entry which is preliminary data.</text>
</comment>
<feature type="transmembrane region" description="Helical" evidence="7">
    <location>
        <begin position="19"/>
        <end position="38"/>
    </location>
</feature>
<name>X1FCC8_9ZZZZ</name>
<evidence type="ECO:0000256" key="5">
    <source>
        <dbReference type="ARBA" id="ARBA00022989"/>
    </source>
</evidence>
<evidence type="ECO:0000256" key="2">
    <source>
        <dbReference type="ARBA" id="ARBA00022448"/>
    </source>
</evidence>
<dbReference type="PANTHER" id="PTHR43266:SF2">
    <property type="entry name" value="MAJOR FACILITATOR SUPERFAMILY (MFS) PROFILE DOMAIN-CONTAINING PROTEIN"/>
    <property type="match status" value="1"/>
</dbReference>
<dbReference type="EMBL" id="BART01040596">
    <property type="protein sequence ID" value="GAH30215.1"/>
    <property type="molecule type" value="Genomic_DNA"/>
</dbReference>
<evidence type="ECO:0008006" key="9">
    <source>
        <dbReference type="Google" id="ProtNLM"/>
    </source>
</evidence>
<gene>
    <name evidence="8" type="ORF">S01H4_65963</name>
</gene>
<dbReference type="PANTHER" id="PTHR43266">
    <property type="entry name" value="MACROLIDE-EFFLUX PROTEIN"/>
    <property type="match status" value="1"/>
</dbReference>
<evidence type="ECO:0000256" key="7">
    <source>
        <dbReference type="SAM" id="Phobius"/>
    </source>
</evidence>
<comment type="subcellular location">
    <subcellularLocation>
        <location evidence="1">Cell membrane</location>
        <topology evidence="1">Multi-pass membrane protein</topology>
    </subcellularLocation>
</comment>
<keyword evidence="6 7" id="KW-0472">Membrane</keyword>
<keyword evidence="4 7" id="KW-0812">Transmembrane</keyword>
<evidence type="ECO:0000256" key="4">
    <source>
        <dbReference type="ARBA" id="ARBA00022692"/>
    </source>
</evidence>
<feature type="transmembrane region" description="Helical" evidence="7">
    <location>
        <begin position="44"/>
        <end position="68"/>
    </location>
</feature>
<dbReference type="InterPro" id="IPR011701">
    <property type="entry name" value="MFS"/>
</dbReference>
<accession>X1FCC8</accession>
<keyword evidence="5 7" id="KW-1133">Transmembrane helix</keyword>